<evidence type="ECO:0000313" key="16">
    <source>
        <dbReference type="EMBL" id="AMZ03385.1"/>
    </source>
</evidence>
<dbReference type="SUPFAM" id="SSF48264">
    <property type="entry name" value="Cytochrome P450"/>
    <property type="match status" value="1"/>
</dbReference>
<dbReference type="PRINTS" id="PR00463">
    <property type="entry name" value="EP450I"/>
</dbReference>
<evidence type="ECO:0000256" key="9">
    <source>
        <dbReference type="ARBA" id="ARBA00023002"/>
    </source>
</evidence>
<evidence type="ECO:0000256" key="15">
    <source>
        <dbReference type="SAM" id="Phobius"/>
    </source>
</evidence>
<dbReference type="InterPro" id="IPR001128">
    <property type="entry name" value="Cyt_P450"/>
</dbReference>
<evidence type="ECO:0000256" key="1">
    <source>
        <dbReference type="ARBA" id="ARBA00001971"/>
    </source>
</evidence>
<proteinExistence type="evidence at transcript level"/>
<comment type="similarity">
    <text evidence="3 14">Belongs to the cytochrome P450 family.</text>
</comment>
<dbReference type="AlphaFoldDB" id="A0A1B0VRN8"/>
<evidence type="ECO:0000256" key="10">
    <source>
        <dbReference type="ARBA" id="ARBA00023004"/>
    </source>
</evidence>
<dbReference type="PROSITE" id="PS00086">
    <property type="entry name" value="CYTOCHROME_P450"/>
    <property type="match status" value="1"/>
</dbReference>
<protein>
    <submittedName>
        <fullName evidence="16">Cytochrome P450 CYP71D383</fullName>
    </submittedName>
</protein>
<name>A0A1B0VRN8_9LAMI</name>
<evidence type="ECO:0000256" key="14">
    <source>
        <dbReference type="RuleBase" id="RU000461"/>
    </source>
</evidence>
<evidence type="ECO:0000256" key="2">
    <source>
        <dbReference type="ARBA" id="ARBA00004606"/>
    </source>
</evidence>
<feature type="binding site" description="axial binding residue" evidence="13">
    <location>
        <position position="442"/>
    </location>
    <ligand>
        <name>heme</name>
        <dbReference type="ChEBI" id="CHEBI:30413"/>
    </ligand>
    <ligandPart>
        <name>Fe</name>
        <dbReference type="ChEBI" id="CHEBI:18248"/>
    </ligandPart>
</feature>
<accession>A0A1B0VRN8</accession>
<evidence type="ECO:0000256" key="7">
    <source>
        <dbReference type="ARBA" id="ARBA00022968"/>
    </source>
</evidence>
<dbReference type="InterPro" id="IPR002401">
    <property type="entry name" value="Cyt_P450_E_grp-I"/>
</dbReference>
<feature type="transmembrane region" description="Helical" evidence="15">
    <location>
        <begin position="12"/>
        <end position="30"/>
    </location>
</feature>
<keyword evidence="6 13" id="KW-0479">Metal-binding</keyword>
<evidence type="ECO:0000256" key="3">
    <source>
        <dbReference type="ARBA" id="ARBA00010617"/>
    </source>
</evidence>
<dbReference type="InterPro" id="IPR052306">
    <property type="entry name" value="CYP450_71D"/>
</dbReference>
<reference evidence="16" key="1">
    <citation type="submission" date="2015-08" db="EMBL/GenBank/DDBJ databases">
        <title>Elucidation of the biosynthetic pathway of forskolin and production in yeast.</title>
        <authorList>
            <person name="Pateraki I."/>
            <person name="Andersen-Ranberg J."/>
            <person name="Jensen N.B."/>
            <person name="Wubshet S.G."/>
            <person name="Staerk D."/>
            <person name="Hallstrroem B."/>
            <person name="Hamberger B."/>
            <person name="Olsen C.E."/>
            <person name="Hansen J."/>
            <person name="Moeller B.L."/>
            <person name="Hamberger B."/>
        </authorList>
    </citation>
    <scope>NUCLEOTIDE SEQUENCE</scope>
</reference>
<dbReference type="EMBL" id="KT382341">
    <property type="protein sequence ID" value="AMZ03385.1"/>
    <property type="molecule type" value="mRNA"/>
</dbReference>
<dbReference type="CDD" id="cd11072">
    <property type="entry name" value="CYP71-like"/>
    <property type="match status" value="1"/>
</dbReference>
<evidence type="ECO:0000256" key="5">
    <source>
        <dbReference type="ARBA" id="ARBA00022692"/>
    </source>
</evidence>
<dbReference type="GO" id="GO:0016705">
    <property type="term" value="F:oxidoreductase activity, acting on paired donors, with incorporation or reduction of molecular oxygen"/>
    <property type="evidence" value="ECO:0007669"/>
    <property type="project" value="InterPro"/>
</dbReference>
<dbReference type="GO" id="GO:0004497">
    <property type="term" value="F:monooxygenase activity"/>
    <property type="evidence" value="ECO:0007669"/>
    <property type="project" value="UniProtKB-KW"/>
</dbReference>
<dbReference type="FunFam" id="1.10.630.10:FF:000043">
    <property type="entry name" value="Cytochrome P450 99A2"/>
    <property type="match status" value="1"/>
</dbReference>
<evidence type="ECO:0000256" key="8">
    <source>
        <dbReference type="ARBA" id="ARBA00022989"/>
    </source>
</evidence>
<dbReference type="GO" id="GO:0016020">
    <property type="term" value="C:membrane"/>
    <property type="evidence" value="ECO:0007669"/>
    <property type="project" value="UniProtKB-SubCell"/>
</dbReference>
<sequence>MEFELASSSSLTPLVVVLVSSILVLVFMLLKSGKRNSRIPGPRKLPIIGNLHLLLTTSNPHHLLRDMAAKYGGLMHLQLGQVPFLIVSSVETAKQVLKTHDIIFANRPPGFAPEVLTYHYTDVGYAPYGEYWRQLRKICTLELLSAKRVRSFKPVREEENWSMVRWFASREGSPADVSERVFRLAYDVTIRASLGKKTMYKGTVMTLIRECSQLGSGIIFVDLFPSIKILPLITGVQFRVHRIYRIVRAAFDAIIQERKCKTAADDGLDDLTDVLLKLQQEGDQLPLTDGNITAVLMDMLIAGSETSAGAVEWAMSELMKNPRILRKVQVEVREVFDKNGYIEEEKLHELKYLQLVIKETLRLHPPLPLLVPRMSSQRCEINGYEIPAKTRVLINAWALGRDPKYWNDDAEEFIPERFAHKTMDYMGNSYEYMPFGSGRRICPGMSFGLANVEFTLATLLYHFDWELPPGIEREDLDMTEEFGATVARKHHLFLVPTLKRPLHA</sequence>
<dbReference type="PRINTS" id="PR00385">
    <property type="entry name" value="P450"/>
</dbReference>
<dbReference type="GO" id="GO:0020037">
    <property type="term" value="F:heme binding"/>
    <property type="evidence" value="ECO:0007669"/>
    <property type="project" value="InterPro"/>
</dbReference>
<dbReference type="InterPro" id="IPR036396">
    <property type="entry name" value="Cyt_P450_sf"/>
</dbReference>
<evidence type="ECO:0000256" key="4">
    <source>
        <dbReference type="ARBA" id="ARBA00022617"/>
    </source>
</evidence>
<dbReference type="Pfam" id="PF00067">
    <property type="entry name" value="p450"/>
    <property type="match status" value="1"/>
</dbReference>
<keyword evidence="9 14" id="KW-0560">Oxidoreductase</keyword>
<keyword evidence="12 15" id="KW-0472">Membrane</keyword>
<evidence type="ECO:0000256" key="11">
    <source>
        <dbReference type="ARBA" id="ARBA00023033"/>
    </source>
</evidence>
<keyword evidence="7" id="KW-0735">Signal-anchor</keyword>
<evidence type="ECO:0000256" key="13">
    <source>
        <dbReference type="PIRSR" id="PIRSR602401-1"/>
    </source>
</evidence>
<organism evidence="16">
    <name type="scientific">Plectranthus barbatus</name>
    <dbReference type="NCBI Taxonomy" id="41228"/>
    <lineage>
        <taxon>Eukaryota</taxon>
        <taxon>Viridiplantae</taxon>
        <taxon>Streptophyta</taxon>
        <taxon>Embryophyta</taxon>
        <taxon>Tracheophyta</taxon>
        <taxon>Spermatophyta</taxon>
        <taxon>Magnoliopsida</taxon>
        <taxon>eudicotyledons</taxon>
        <taxon>Gunneridae</taxon>
        <taxon>Pentapetalae</taxon>
        <taxon>asterids</taxon>
        <taxon>lamiids</taxon>
        <taxon>Lamiales</taxon>
        <taxon>Lamiaceae</taxon>
        <taxon>Nepetoideae</taxon>
        <taxon>Ocimeae</taxon>
        <taxon>Plectranthinae</taxon>
        <taxon>Plectranthus</taxon>
    </lineage>
</organism>
<keyword evidence="5 15" id="KW-0812">Transmembrane</keyword>
<keyword evidence="8 15" id="KW-1133">Transmembrane helix</keyword>
<keyword evidence="10 13" id="KW-0408">Iron</keyword>
<keyword evidence="11 14" id="KW-0503">Monooxygenase</keyword>
<keyword evidence="4 13" id="KW-0349">Heme</keyword>
<comment type="cofactor">
    <cofactor evidence="1 13">
        <name>heme</name>
        <dbReference type="ChEBI" id="CHEBI:30413"/>
    </cofactor>
</comment>
<evidence type="ECO:0000256" key="6">
    <source>
        <dbReference type="ARBA" id="ARBA00022723"/>
    </source>
</evidence>
<dbReference type="PANTHER" id="PTHR47953">
    <property type="entry name" value="OS08G0105600 PROTEIN"/>
    <property type="match status" value="1"/>
</dbReference>
<dbReference type="GO" id="GO:0005506">
    <property type="term" value="F:iron ion binding"/>
    <property type="evidence" value="ECO:0007669"/>
    <property type="project" value="InterPro"/>
</dbReference>
<evidence type="ECO:0000256" key="12">
    <source>
        <dbReference type="ARBA" id="ARBA00023136"/>
    </source>
</evidence>
<dbReference type="InterPro" id="IPR017972">
    <property type="entry name" value="Cyt_P450_CS"/>
</dbReference>
<dbReference type="Gene3D" id="1.10.630.10">
    <property type="entry name" value="Cytochrome P450"/>
    <property type="match status" value="1"/>
</dbReference>
<dbReference type="PANTHER" id="PTHR47953:SF19">
    <property type="entry name" value="OS06G0641600 PROTEIN"/>
    <property type="match status" value="1"/>
</dbReference>
<comment type="subcellular location">
    <subcellularLocation>
        <location evidence="2">Membrane</location>
        <topology evidence="2">Single-pass type II membrane protein</topology>
    </subcellularLocation>
</comment>